<dbReference type="AlphaFoldDB" id="A0A1F7IE77"/>
<dbReference type="EMBL" id="MGAG01000010">
    <property type="protein sequence ID" value="OGK41662.1"/>
    <property type="molecule type" value="Genomic_DNA"/>
</dbReference>
<sequence length="134" mass="15094">MIKYRFKYVKIGSFLRPIIPVTLRNEKTSFDYLALIDSGADFNMFHGELAEILGIDLKNLKTTQFGGIKKGAQGAGYFSAIEIGVKNQFFNTPVIFSNDISDKGYGILGQQGFFNLFKVKFDFATKSIQLKTNR</sequence>
<organism evidence="1 2">
    <name type="scientific">Candidatus Roizmanbacteria bacterium RIFCSPLOWO2_01_FULL_37_12</name>
    <dbReference type="NCBI Taxonomy" id="1802056"/>
    <lineage>
        <taxon>Bacteria</taxon>
        <taxon>Candidatus Roizmaniibacteriota</taxon>
    </lineage>
</organism>
<protein>
    <recommendedName>
        <fullName evidence="3">Peptidase A2 domain-containing protein</fullName>
    </recommendedName>
</protein>
<name>A0A1F7IE77_9BACT</name>
<dbReference type="Gene3D" id="2.40.70.10">
    <property type="entry name" value="Acid Proteases"/>
    <property type="match status" value="1"/>
</dbReference>
<comment type="caution">
    <text evidence="1">The sequence shown here is derived from an EMBL/GenBank/DDBJ whole genome shotgun (WGS) entry which is preliminary data.</text>
</comment>
<reference evidence="1 2" key="1">
    <citation type="journal article" date="2016" name="Nat. Commun.">
        <title>Thousands of microbial genomes shed light on interconnected biogeochemical processes in an aquifer system.</title>
        <authorList>
            <person name="Anantharaman K."/>
            <person name="Brown C.T."/>
            <person name="Hug L.A."/>
            <person name="Sharon I."/>
            <person name="Castelle C.J."/>
            <person name="Probst A.J."/>
            <person name="Thomas B.C."/>
            <person name="Singh A."/>
            <person name="Wilkins M.J."/>
            <person name="Karaoz U."/>
            <person name="Brodie E.L."/>
            <person name="Williams K.H."/>
            <person name="Hubbard S.S."/>
            <person name="Banfield J.F."/>
        </authorList>
    </citation>
    <scope>NUCLEOTIDE SEQUENCE [LARGE SCALE GENOMIC DNA]</scope>
</reference>
<accession>A0A1F7IE77</accession>
<evidence type="ECO:0008006" key="3">
    <source>
        <dbReference type="Google" id="ProtNLM"/>
    </source>
</evidence>
<dbReference type="STRING" id="1802056.A2954_07325"/>
<proteinExistence type="predicted"/>
<dbReference type="SUPFAM" id="SSF50630">
    <property type="entry name" value="Acid proteases"/>
    <property type="match status" value="1"/>
</dbReference>
<dbReference type="InterPro" id="IPR021109">
    <property type="entry name" value="Peptidase_aspartic_dom_sf"/>
</dbReference>
<evidence type="ECO:0000313" key="1">
    <source>
        <dbReference type="EMBL" id="OGK41662.1"/>
    </source>
</evidence>
<gene>
    <name evidence="1" type="ORF">A2954_07325</name>
</gene>
<dbReference type="Proteomes" id="UP000177698">
    <property type="component" value="Unassembled WGS sequence"/>
</dbReference>
<evidence type="ECO:0000313" key="2">
    <source>
        <dbReference type="Proteomes" id="UP000177698"/>
    </source>
</evidence>